<name>A0A7W7D708_9ACTN</name>
<gene>
    <name evidence="1" type="ORF">BJ982_003003</name>
</gene>
<organism evidence="1 2">
    <name type="scientific">Sphaerisporangium siamense</name>
    <dbReference type="NCBI Taxonomy" id="795645"/>
    <lineage>
        <taxon>Bacteria</taxon>
        <taxon>Bacillati</taxon>
        <taxon>Actinomycetota</taxon>
        <taxon>Actinomycetes</taxon>
        <taxon>Streptosporangiales</taxon>
        <taxon>Streptosporangiaceae</taxon>
        <taxon>Sphaerisporangium</taxon>
    </lineage>
</organism>
<dbReference type="RefSeq" id="WP_184612575.1">
    <property type="nucleotide sequence ID" value="NZ_BOOV01000016.1"/>
</dbReference>
<dbReference type="EMBL" id="JACHND010000001">
    <property type="protein sequence ID" value="MBB4701459.1"/>
    <property type="molecule type" value="Genomic_DNA"/>
</dbReference>
<sequence>MTPELVQKTTETPVMLTPELVQKMLSARQAEAAIKFRTTCTDCVPNY</sequence>
<evidence type="ECO:0000313" key="1">
    <source>
        <dbReference type="EMBL" id="MBB4701459.1"/>
    </source>
</evidence>
<reference evidence="1 2" key="1">
    <citation type="submission" date="2020-08" db="EMBL/GenBank/DDBJ databases">
        <title>Sequencing the genomes of 1000 actinobacteria strains.</title>
        <authorList>
            <person name="Klenk H.-P."/>
        </authorList>
    </citation>
    <scope>NUCLEOTIDE SEQUENCE [LARGE SCALE GENOMIC DNA]</scope>
    <source>
        <strain evidence="1 2">DSM 45784</strain>
    </source>
</reference>
<proteinExistence type="predicted"/>
<keyword evidence="2" id="KW-1185">Reference proteome</keyword>
<dbReference type="Proteomes" id="UP000542210">
    <property type="component" value="Unassembled WGS sequence"/>
</dbReference>
<evidence type="ECO:0000313" key="2">
    <source>
        <dbReference type="Proteomes" id="UP000542210"/>
    </source>
</evidence>
<dbReference type="AlphaFoldDB" id="A0A7W7D708"/>
<protein>
    <submittedName>
        <fullName evidence="1">Uncharacterized protein</fullName>
    </submittedName>
</protein>
<comment type="caution">
    <text evidence="1">The sequence shown here is derived from an EMBL/GenBank/DDBJ whole genome shotgun (WGS) entry which is preliminary data.</text>
</comment>
<accession>A0A7W7D708</accession>